<reference evidence="2 3" key="1">
    <citation type="submission" date="2019-03" db="EMBL/GenBank/DDBJ databases">
        <title>Genomic Encyclopedia of Type Strains, Phase IV (KMG-IV): sequencing the most valuable type-strain genomes for metagenomic binning, comparative biology and taxonomic classification.</title>
        <authorList>
            <person name="Goeker M."/>
        </authorList>
    </citation>
    <scope>NUCLEOTIDE SEQUENCE [LARGE SCALE GENOMIC DNA]</scope>
    <source>
        <strain evidence="2 3">DSM 24629</strain>
    </source>
</reference>
<feature type="signal peptide" evidence="1">
    <location>
        <begin position="1"/>
        <end position="22"/>
    </location>
</feature>
<proteinExistence type="predicted"/>
<sequence length="111" mass="12955">MKKSISIILSFVLALLVLNSNYTDVNSAYVEGEFRYIVDIAYYDTWLRSDGVTWIDNVSPSRSQRVTFSASHSRTFTNRKDEIIEKAEKYCDKEIITYEELKSNNKRVEII</sequence>
<accession>A0A4R3MIG8</accession>
<feature type="chain" id="PRO_5039656848" evidence="1">
    <location>
        <begin position="23"/>
        <end position="111"/>
    </location>
</feature>
<comment type="caution">
    <text evidence="2">The sequence shown here is derived from an EMBL/GenBank/DDBJ whole genome shotgun (WGS) entry which is preliminary data.</text>
</comment>
<keyword evidence="1" id="KW-0732">Signal</keyword>
<protein>
    <submittedName>
        <fullName evidence="2">Uncharacterized protein</fullName>
    </submittedName>
</protein>
<keyword evidence="3" id="KW-1185">Reference proteome</keyword>
<dbReference type="AlphaFoldDB" id="A0A4R3MIG8"/>
<dbReference type="OrthoDB" id="2657408at2"/>
<name>A0A4R3MIG8_9FIRM</name>
<organism evidence="2 3">
    <name type="scientific">Natranaerovirga pectinivora</name>
    <dbReference type="NCBI Taxonomy" id="682400"/>
    <lineage>
        <taxon>Bacteria</taxon>
        <taxon>Bacillati</taxon>
        <taxon>Bacillota</taxon>
        <taxon>Clostridia</taxon>
        <taxon>Lachnospirales</taxon>
        <taxon>Natranaerovirgaceae</taxon>
        <taxon>Natranaerovirga</taxon>
    </lineage>
</organism>
<gene>
    <name evidence="2" type="ORF">EDC18_10746</name>
</gene>
<dbReference type="RefSeq" id="WP_132252825.1">
    <property type="nucleotide sequence ID" value="NZ_SMAL01000007.1"/>
</dbReference>
<evidence type="ECO:0000256" key="1">
    <source>
        <dbReference type="SAM" id="SignalP"/>
    </source>
</evidence>
<dbReference type="EMBL" id="SMAL01000007">
    <property type="protein sequence ID" value="TCT13977.1"/>
    <property type="molecule type" value="Genomic_DNA"/>
</dbReference>
<dbReference type="Proteomes" id="UP000294902">
    <property type="component" value="Unassembled WGS sequence"/>
</dbReference>
<evidence type="ECO:0000313" key="2">
    <source>
        <dbReference type="EMBL" id="TCT13977.1"/>
    </source>
</evidence>
<evidence type="ECO:0000313" key="3">
    <source>
        <dbReference type="Proteomes" id="UP000294902"/>
    </source>
</evidence>